<dbReference type="PRINTS" id="PR00922">
    <property type="entry name" value="DADACBPTASE3"/>
</dbReference>
<gene>
    <name evidence="3" type="primary">dacB</name>
    <name evidence="3" type="ORF">H6A31_12455</name>
</gene>
<dbReference type="RefSeq" id="WP_204476684.1">
    <property type="nucleotide sequence ID" value="NZ_JACJJW010000041.1"/>
</dbReference>
<keyword evidence="3" id="KW-0121">Carboxypeptidase</keyword>
<evidence type="ECO:0000256" key="1">
    <source>
        <dbReference type="ARBA" id="ARBA00006096"/>
    </source>
</evidence>
<comment type="similarity">
    <text evidence="1">Belongs to the peptidase S13 family.</text>
</comment>
<dbReference type="SUPFAM" id="SSF56601">
    <property type="entry name" value="beta-lactamase/transpeptidase-like"/>
    <property type="match status" value="1"/>
</dbReference>
<keyword evidence="4" id="KW-1185">Reference proteome</keyword>
<comment type="caution">
    <text evidence="3">The sequence shown here is derived from an EMBL/GenBank/DDBJ whole genome shotgun (WGS) entry which is preliminary data.</text>
</comment>
<dbReference type="EMBL" id="JACJJW010000041">
    <property type="protein sequence ID" value="MBM6759478.1"/>
    <property type="molecule type" value="Genomic_DNA"/>
</dbReference>
<dbReference type="PANTHER" id="PTHR30023:SF0">
    <property type="entry name" value="PENICILLIN-SENSITIVE CARBOXYPEPTIDASE A"/>
    <property type="match status" value="1"/>
</dbReference>
<dbReference type="Pfam" id="PF02113">
    <property type="entry name" value="Peptidase_S13"/>
    <property type="match status" value="1"/>
</dbReference>
<name>A0ABS2EY67_9BACE</name>
<keyword evidence="2 3" id="KW-0378">Hydrolase</keyword>
<dbReference type="GO" id="GO:0009002">
    <property type="term" value="F:serine-type D-Ala-D-Ala carboxypeptidase activity"/>
    <property type="evidence" value="ECO:0007669"/>
    <property type="project" value="UniProtKB-EC"/>
</dbReference>
<dbReference type="EC" id="3.4.16.4" evidence="3"/>
<evidence type="ECO:0000256" key="2">
    <source>
        <dbReference type="ARBA" id="ARBA00022801"/>
    </source>
</evidence>
<evidence type="ECO:0000313" key="3">
    <source>
        <dbReference type="EMBL" id="MBM6759478.1"/>
    </source>
</evidence>
<dbReference type="Gene3D" id="3.40.710.10">
    <property type="entry name" value="DD-peptidase/beta-lactamase superfamily"/>
    <property type="match status" value="2"/>
</dbReference>
<dbReference type="PANTHER" id="PTHR30023">
    <property type="entry name" value="D-ALANYL-D-ALANINE CARBOXYPEPTIDASE"/>
    <property type="match status" value="1"/>
</dbReference>
<sequence>MKRINGLLFFLFLWVGSIYAQASLKDKLDELITSDPMLKTSEVGIVVHDLTTGKELYSHQDDKLYRPASIEKVVTAVTALDVLGSKYQFQTTLSYDGVIKNGILKGNLYVKGGFDPEFMDLDMDFLVRAIQEAGIRTISGKLVGDVSLMDSLYWGAGWSWDDTPESFQPYLSPLMLNRGCVDIKVSPSSKGRAGKVEITPESDYYQVNNRSVSLRPGAGSLKITRNWLANGNTIDISGCVSSVRKKTLNMYDSKRFFMNTFCYKLKKEGLSVSKDSIFFMETPDSTKWIYTCQRPLEMVLKRALKESDNLSAEALFRQLGRMNGKHTSHLSFGDCQKVVKRFMRHSLGYDPEDYQIVDGSGVSLYNYVSPRLILAYLNYAYRHPAIFQPFYECLPIAGVDGTLRGRMRMGKAFRNVRAKTGTVTGVSSLAGYVTSVKGHKISFVIINQNVLKARQARNLQDKICELLVRMN</sequence>
<reference evidence="3 4" key="1">
    <citation type="journal article" date="2021" name="Sci. Rep.">
        <title>The distribution of antibiotic resistance genes in chicken gut microbiota commensals.</title>
        <authorList>
            <person name="Juricova H."/>
            <person name="Matiasovicova J."/>
            <person name="Kubasova T."/>
            <person name="Cejkova D."/>
            <person name="Rychlik I."/>
        </authorList>
    </citation>
    <scope>NUCLEOTIDE SEQUENCE [LARGE SCALE GENOMIC DNA]</scope>
    <source>
        <strain evidence="3 4">An801</strain>
    </source>
</reference>
<proteinExistence type="inferred from homology"/>
<dbReference type="Proteomes" id="UP000703295">
    <property type="component" value="Unassembled WGS sequence"/>
</dbReference>
<dbReference type="InterPro" id="IPR012338">
    <property type="entry name" value="Beta-lactam/transpept-like"/>
</dbReference>
<keyword evidence="3" id="KW-0645">Protease</keyword>
<dbReference type="NCBIfam" id="TIGR00666">
    <property type="entry name" value="PBP4"/>
    <property type="match status" value="1"/>
</dbReference>
<organism evidence="3 4">
    <name type="scientific">Bacteroides mediterraneensis</name>
    <dbReference type="NCBI Taxonomy" id="1841856"/>
    <lineage>
        <taxon>Bacteria</taxon>
        <taxon>Pseudomonadati</taxon>
        <taxon>Bacteroidota</taxon>
        <taxon>Bacteroidia</taxon>
        <taxon>Bacteroidales</taxon>
        <taxon>Bacteroidaceae</taxon>
        <taxon>Bacteroides</taxon>
    </lineage>
</organism>
<dbReference type="InterPro" id="IPR000667">
    <property type="entry name" value="Peptidase_S13"/>
</dbReference>
<evidence type="ECO:0000313" key="4">
    <source>
        <dbReference type="Proteomes" id="UP000703295"/>
    </source>
</evidence>
<dbReference type="Gene3D" id="3.50.80.20">
    <property type="entry name" value="D-Ala-D-Ala carboxypeptidase C, peptidase S13"/>
    <property type="match status" value="1"/>
</dbReference>
<protein>
    <submittedName>
        <fullName evidence="3">D-alanyl-D-alanine carboxypeptidase/D-alanyl-D-alanine-endopeptidase</fullName>
        <ecNumber evidence="3">3.4.16.4</ecNumber>
    </submittedName>
</protein>
<accession>A0ABS2EY67</accession>